<evidence type="ECO:0008006" key="2">
    <source>
        <dbReference type="Google" id="ProtNLM"/>
    </source>
</evidence>
<name>A0A3B0W196_9ZZZZ</name>
<feature type="non-terminal residue" evidence="1">
    <location>
        <position position="1"/>
    </location>
</feature>
<dbReference type="InterPro" id="IPR014917">
    <property type="entry name" value="DUF1800"/>
</dbReference>
<reference evidence="1" key="1">
    <citation type="submission" date="2018-06" db="EMBL/GenBank/DDBJ databases">
        <authorList>
            <person name="Zhirakovskaya E."/>
        </authorList>
    </citation>
    <scope>NUCLEOTIDE SEQUENCE</scope>
</reference>
<organism evidence="1">
    <name type="scientific">hydrothermal vent metagenome</name>
    <dbReference type="NCBI Taxonomy" id="652676"/>
    <lineage>
        <taxon>unclassified sequences</taxon>
        <taxon>metagenomes</taxon>
        <taxon>ecological metagenomes</taxon>
    </lineage>
</organism>
<sequence>ADWWDYQNGNIATGEFLYRDEWHDKGVKRVMGINYSYDAGDPMKDMNDILDMLAEHPATAEFLATKLCKRFIDDNPSQNIIDQVKDSLHLNWQATDQIKLAMEVLLKSPEFLNTWAEKIKRPLERTISSMRQIEYSFDFDPTESLSGSHYWSFLNSGQSPFQWTSPNGYPDTKPDWLGASTTMSTWRFIQWVSRLRATPIDPDPGIPYNTILAQTLAQFPDPNDITANNIVNFWYEKACGVTADTNTQDRLANFMSFDHVDTQTGTDRDTPIDLNDNSWPDYNEDRLYAVVTTIFLTTEFNYR</sequence>
<proteinExistence type="predicted"/>
<gene>
    <name evidence="1" type="ORF">MNBD_GAMMA02-1389</name>
</gene>
<dbReference type="AlphaFoldDB" id="A0A3B0W196"/>
<dbReference type="Pfam" id="PF08811">
    <property type="entry name" value="DUF1800"/>
    <property type="match status" value="1"/>
</dbReference>
<accession>A0A3B0W196</accession>
<evidence type="ECO:0000313" key="1">
    <source>
        <dbReference type="EMBL" id="VAW45032.1"/>
    </source>
</evidence>
<dbReference type="EMBL" id="UOFA01000153">
    <property type="protein sequence ID" value="VAW45032.1"/>
    <property type="molecule type" value="Genomic_DNA"/>
</dbReference>
<protein>
    <recommendedName>
        <fullName evidence="2">DUF1800 domain-containing protein</fullName>
    </recommendedName>
</protein>